<proteinExistence type="predicted"/>
<organism evidence="2 3">
    <name type="scientific">Actinoplanes oblitus</name>
    <dbReference type="NCBI Taxonomy" id="3040509"/>
    <lineage>
        <taxon>Bacteria</taxon>
        <taxon>Bacillati</taxon>
        <taxon>Actinomycetota</taxon>
        <taxon>Actinomycetes</taxon>
        <taxon>Micromonosporales</taxon>
        <taxon>Micromonosporaceae</taxon>
        <taxon>Actinoplanes</taxon>
    </lineage>
</organism>
<evidence type="ECO:0000256" key="1">
    <source>
        <dbReference type="SAM" id="SignalP"/>
    </source>
</evidence>
<reference evidence="2 3" key="1">
    <citation type="submission" date="2023-06" db="EMBL/GenBank/DDBJ databases">
        <authorList>
            <person name="Yushchuk O."/>
            <person name="Binda E."/>
            <person name="Ruckert-Reed C."/>
            <person name="Fedorenko V."/>
            <person name="Kalinowski J."/>
            <person name="Marinelli F."/>
        </authorList>
    </citation>
    <scope>NUCLEOTIDE SEQUENCE [LARGE SCALE GENOMIC DNA]</scope>
    <source>
        <strain evidence="2 3">NRRL 3884</strain>
    </source>
</reference>
<dbReference type="EMBL" id="CP126980">
    <property type="protein sequence ID" value="WIM99995.1"/>
    <property type="molecule type" value="Genomic_DNA"/>
</dbReference>
<evidence type="ECO:0000313" key="2">
    <source>
        <dbReference type="EMBL" id="WIM99995.1"/>
    </source>
</evidence>
<dbReference type="RefSeq" id="WP_284921454.1">
    <property type="nucleotide sequence ID" value="NZ_CP126980.1"/>
</dbReference>
<feature type="chain" id="PRO_5046016163" evidence="1">
    <location>
        <begin position="22"/>
        <end position="165"/>
    </location>
</feature>
<accession>A0ABY8WT03</accession>
<dbReference type="PROSITE" id="PS51257">
    <property type="entry name" value="PROKAR_LIPOPROTEIN"/>
    <property type="match status" value="1"/>
</dbReference>
<gene>
    <name evidence="2" type="ORF">ACTOB_003669</name>
</gene>
<keyword evidence="3" id="KW-1185">Reference proteome</keyword>
<protein>
    <submittedName>
        <fullName evidence="2">Uncharacterized protein</fullName>
    </submittedName>
</protein>
<feature type="signal peptide" evidence="1">
    <location>
        <begin position="1"/>
        <end position="21"/>
    </location>
</feature>
<dbReference type="Proteomes" id="UP001240150">
    <property type="component" value="Chromosome"/>
</dbReference>
<name>A0ABY8WT03_9ACTN</name>
<sequence>MKRICAQAITLALTLALVSVASCGRTSTPQPTPPATAGTALTIDDQAEQEHGDDPGAAPSATPAPAAVDAATGYVQAWAHPSLDRAAWYAQLQPLVTPEYAELLADTDPANVPATTVTGAPRVVRSTTDMVVADVLTDAGGIRVTVVNRDGRWLIATVVPAPESP</sequence>
<evidence type="ECO:0000313" key="3">
    <source>
        <dbReference type="Proteomes" id="UP001240150"/>
    </source>
</evidence>
<keyword evidence="1" id="KW-0732">Signal</keyword>